<keyword evidence="7" id="KW-0175">Coiled coil</keyword>
<dbReference type="OrthoDB" id="192203at2"/>
<keyword evidence="8" id="KW-0505">Motor protein</keyword>
<comment type="caution">
    <text evidence="12">The sequence shown here is derived from an EMBL/GenBank/DDBJ whole genome shotgun (WGS) entry which is preliminary data.</text>
</comment>
<feature type="compositionally biased region" description="Polar residues" evidence="10">
    <location>
        <begin position="9"/>
        <end position="18"/>
    </location>
</feature>
<dbReference type="InterPro" id="IPR019734">
    <property type="entry name" value="TPR_rpt"/>
</dbReference>
<dbReference type="RefSeq" id="WP_146854551.1">
    <property type="nucleotide sequence ID" value="NZ_BKAG01000052.1"/>
</dbReference>
<dbReference type="Gene3D" id="1.25.40.10">
    <property type="entry name" value="Tetratricopeptide repeat domain"/>
    <property type="match status" value="2"/>
</dbReference>
<keyword evidence="9" id="KW-0206">Cytoskeleton</keyword>
<keyword evidence="3" id="KW-0963">Cytoplasm</keyword>
<evidence type="ECO:0000256" key="1">
    <source>
        <dbReference type="ARBA" id="ARBA00004245"/>
    </source>
</evidence>
<keyword evidence="6" id="KW-0802">TPR repeat</keyword>
<evidence type="ECO:0000256" key="2">
    <source>
        <dbReference type="ARBA" id="ARBA00009622"/>
    </source>
</evidence>
<dbReference type="PRINTS" id="PR00381">
    <property type="entry name" value="KINESINLIGHT"/>
</dbReference>
<dbReference type="SMART" id="SM00028">
    <property type="entry name" value="TPR"/>
    <property type="match status" value="5"/>
</dbReference>
<evidence type="ECO:0000256" key="5">
    <source>
        <dbReference type="ARBA" id="ARBA00022737"/>
    </source>
</evidence>
<dbReference type="EMBL" id="BKAG01000052">
    <property type="protein sequence ID" value="GEP45547.1"/>
    <property type="molecule type" value="Genomic_DNA"/>
</dbReference>
<evidence type="ECO:0000256" key="8">
    <source>
        <dbReference type="ARBA" id="ARBA00023175"/>
    </source>
</evidence>
<dbReference type="Pfam" id="PF05729">
    <property type="entry name" value="NACHT"/>
    <property type="match status" value="1"/>
</dbReference>
<dbReference type="PANTHER" id="PTHR45783:SF3">
    <property type="entry name" value="KINESIN LIGHT CHAIN"/>
    <property type="match status" value="1"/>
</dbReference>
<feature type="domain" description="NACHT" evidence="11">
    <location>
        <begin position="92"/>
        <end position="210"/>
    </location>
</feature>
<dbReference type="AlphaFoldDB" id="A0A512MFP3"/>
<reference evidence="12 13" key="1">
    <citation type="submission" date="2019-07" db="EMBL/GenBank/DDBJ databases">
        <title>Whole genome shotgun sequence of Brevifollis gellanilyticus NBRC 108608.</title>
        <authorList>
            <person name="Hosoyama A."/>
            <person name="Uohara A."/>
            <person name="Ohji S."/>
            <person name="Ichikawa N."/>
        </authorList>
    </citation>
    <scope>NUCLEOTIDE SEQUENCE [LARGE SCALE GENOMIC DNA]</scope>
    <source>
        <strain evidence="12 13">NBRC 108608</strain>
    </source>
</reference>
<evidence type="ECO:0000256" key="7">
    <source>
        <dbReference type="ARBA" id="ARBA00023054"/>
    </source>
</evidence>
<comment type="similarity">
    <text evidence="2">Belongs to the kinesin light chain family.</text>
</comment>
<name>A0A512MFP3_9BACT</name>
<protein>
    <recommendedName>
        <fullName evidence="11">NACHT domain-containing protein</fullName>
    </recommendedName>
</protein>
<dbReference type="GO" id="GO:0007018">
    <property type="term" value="P:microtubule-based movement"/>
    <property type="evidence" value="ECO:0007669"/>
    <property type="project" value="TreeGrafter"/>
</dbReference>
<dbReference type="GO" id="GO:0005737">
    <property type="term" value="C:cytoplasm"/>
    <property type="evidence" value="ECO:0007669"/>
    <property type="project" value="TreeGrafter"/>
</dbReference>
<dbReference type="GO" id="GO:0005871">
    <property type="term" value="C:kinesin complex"/>
    <property type="evidence" value="ECO:0007669"/>
    <property type="project" value="InterPro"/>
</dbReference>
<evidence type="ECO:0000256" key="10">
    <source>
        <dbReference type="SAM" id="MobiDB-lite"/>
    </source>
</evidence>
<proteinExistence type="inferred from homology"/>
<dbReference type="InterPro" id="IPR007111">
    <property type="entry name" value="NACHT_NTPase"/>
</dbReference>
<dbReference type="GO" id="GO:0005874">
    <property type="term" value="C:microtubule"/>
    <property type="evidence" value="ECO:0007669"/>
    <property type="project" value="UniProtKB-KW"/>
</dbReference>
<evidence type="ECO:0000256" key="3">
    <source>
        <dbReference type="ARBA" id="ARBA00022490"/>
    </source>
</evidence>
<dbReference type="InterPro" id="IPR011990">
    <property type="entry name" value="TPR-like_helical_dom_sf"/>
</dbReference>
<gene>
    <name evidence="12" type="ORF">BGE01nite_48380</name>
</gene>
<keyword evidence="5" id="KW-0677">Repeat</keyword>
<evidence type="ECO:0000313" key="13">
    <source>
        <dbReference type="Proteomes" id="UP000321577"/>
    </source>
</evidence>
<dbReference type="Pfam" id="PF13374">
    <property type="entry name" value="TPR_10"/>
    <property type="match status" value="2"/>
</dbReference>
<dbReference type="InterPro" id="IPR027417">
    <property type="entry name" value="P-loop_NTPase"/>
</dbReference>
<sequence>MPKPDPAQQGLNTQNSEGAGNVLSGRDTHIREFHNHIPGQKPLEPPKRLTYGLSTSAHEGFIGRADLLKQLMKELKPGKRAVILPARAIHADGGVGKTSLAAHLGWLLFEKEVFDYVLFLGAATRESLESEISRLCERDNLNLPSQAAKEQEPRYREVLAFLKAQETARRTLLILDGADEKPSREFVHELRKELPSCAFLITSRHADWGKGIDGFPLDLFSEPEALAFLRDRLSSLTASDKTLSGVAQALDHLPLGLEIAASYIRDAHLTPAAWLAEWQQTPSATLSHHNPDHLEYPLSLARVWDQSVARLPGRARALLHILAWIAPRPAALSLKPFEVLEGWPQLRGDLDLLSKASLIRWEADPSQVLVHRLLQTCMRAAFSTEERQASLTACLNILKATLPDPDWSQEGWQTWTLLSPHLQTIIAATEHPEFQPIETSLTYVLNQFALWLRNRAQHAEAEPLQRRALKIDEASQGPDHPTVAIRLNNLAQVLQATNRANEAEQLMRRALKIDEALYGPTHTTVAVDLNNLATLLYATNRLGEAERLMRRSLKIVETSYGPDHFDVARDLNNLAQLLQDTNRPAEAEPLHHRALKIVEATFGPDHPRVAISLNNLAQLLQATNRLREAEEPMRRALKIDEASYGPDHPEVAVTLNNLAQLLKDMNRPGEAKEPMRRTVDIFVRFTAQTGHEHPHLRAALDNYFTLLLESGQTEGNALQSLVSALMEGGMSHEQIENVLPGEASSP</sequence>
<dbReference type="GO" id="GO:0019894">
    <property type="term" value="F:kinesin binding"/>
    <property type="evidence" value="ECO:0007669"/>
    <property type="project" value="TreeGrafter"/>
</dbReference>
<comment type="subcellular location">
    <subcellularLocation>
        <location evidence="1">Cytoplasm</location>
        <location evidence="1">Cytoskeleton</location>
    </subcellularLocation>
</comment>
<evidence type="ECO:0000256" key="6">
    <source>
        <dbReference type="ARBA" id="ARBA00022803"/>
    </source>
</evidence>
<dbReference type="SUPFAM" id="SSF48452">
    <property type="entry name" value="TPR-like"/>
    <property type="match status" value="2"/>
</dbReference>
<feature type="region of interest" description="Disordered" evidence="10">
    <location>
        <begin position="1"/>
        <end position="23"/>
    </location>
</feature>
<dbReference type="SUPFAM" id="SSF52540">
    <property type="entry name" value="P-loop containing nucleoside triphosphate hydrolases"/>
    <property type="match status" value="1"/>
</dbReference>
<evidence type="ECO:0000256" key="4">
    <source>
        <dbReference type="ARBA" id="ARBA00022701"/>
    </source>
</evidence>
<dbReference type="PANTHER" id="PTHR45783">
    <property type="entry name" value="KINESIN LIGHT CHAIN"/>
    <property type="match status" value="1"/>
</dbReference>
<evidence type="ECO:0000259" key="11">
    <source>
        <dbReference type="Pfam" id="PF05729"/>
    </source>
</evidence>
<evidence type="ECO:0000313" key="12">
    <source>
        <dbReference type="EMBL" id="GEP45547.1"/>
    </source>
</evidence>
<evidence type="ECO:0000256" key="9">
    <source>
        <dbReference type="ARBA" id="ARBA00023212"/>
    </source>
</evidence>
<organism evidence="12 13">
    <name type="scientific">Brevifollis gellanilyticus</name>
    <dbReference type="NCBI Taxonomy" id="748831"/>
    <lineage>
        <taxon>Bacteria</taxon>
        <taxon>Pseudomonadati</taxon>
        <taxon>Verrucomicrobiota</taxon>
        <taxon>Verrucomicrobiia</taxon>
        <taxon>Verrucomicrobiales</taxon>
        <taxon>Verrucomicrobiaceae</taxon>
    </lineage>
</organism>
<accession>A0A512MFP3</accession>
<keyword evidence="4" id="KW-0493">Microtubule</keyword>
<dbReference type="Gene3D" id="3.40.50.300">
    <property type="entry name" value="P-loop containing nucleotide triphosphate hydrolases"/>
    <property type="match status" value="1"/>
</dbReference>
<keyword evidence="13" id="KW-1185">Reference proteome</keyword>
<dbReference type="InterPro" id="IPR002151">
    <property type="entry name" value="Kinesin_light"/>
</dbReference>
<dbReference type="Pfam" id="PF13424">
    <property type="entry name" value="TPR_12"/>
    <property type="match status" value="2"/>
</dbReference>
<dbReference type="Proteomes" id="UP000321577">
    <property type="component" value="Unassembled WGS sequence"/>
</dbReference>